<name>A0ABP3WSB7_9ALTE</name>
<proteinExistence type="predicted"/>
<gene>
    <name evidence="2" type="ORF">GCM10009114_11420</name>
</gene>
<dbReference type="InterPro" id="IPR050491">
    <property type="entry name" value="AmpC-like"/>
</dbReference>
<dbReference type="PANTHER" id="PTHR46825">
    <property type="entry name" value="D-ALANYL-D-ALANINE-CARBOXYPEPTIDASE/ENDOPEPTIDASE AMPH"/>
    <property type="match status" value="1"/>
</dbReference>
<dbReference type="EMBL" id="BAAAFD010000002">
    <property type="protein sequence ID" value="GAA0854679.1"/>
    <property type="molecule type" value="Genomic_DNA"/>
</dbReference>
<organism evidence="2 3">
    <name type="scientific">Aliiglaciecola litoralis</name>
    <dbReference type="NCBI Taxonomy" id="582857"/>
    <lineage>
        <taxon>Bacteria</taxon>
        <taxon>Pseudomonadati</taxon>
        <taxon>Pseudomonadota</taxon>
        <taxon>Gammaproteobacteria</taxon>
        <taxon>Alteromonadales</taxon>
        <taxon>Alteromonadaceae</taxon>
        <taxon>Aliiglaciecola</taxon>
    </lineage>
</organism>
<dbReference type="Pfam" id="PF00144">
    <property type="entry name" value="Beta-lactamase"/>
    <property type="match status" value="1"/>
</dbReference>
<evidence type="ECO:0000313" key="3">
    <source>
        <dbReference type="Proteomes" id="UP001500359"/>
    </source>
</evidence>
<accession>A0ABP3WSB7</accession>
<dbReference type="InterPro" id="IPR012338">
    <property type="entry name" value="Beta-lactam/transpept-like"/>
</dbReference>
<dbReference type="InterPro" id="IPR001466">
    <property type="entry name" value="Beta-lactam-related"/>
</dbReference>
<dbReference type="SUPFAM" id="SSF56601">
    <property type="entry name" value="beta-lactamase/transpeptidase-like"/>
    <property type="match status" value="1"/>
</dbReference>
<feature type="domain" description="Beta-lactamase-related" evidence="1">
    <location>
        <begin position="20"/>
        <end position="342"/>
    </location>
</feature>
<comment type="caution">
    <text evidence="2">The sequence shown here is derived from an EMBL/GenBank/DDBJ whole genome shotgun (WGS) entry which is preliminary data.</text>
</comment>
<evidence type="ECO:0000313" key="2">
    <source>
        <dbReference type="EMBL" id="GAA0854679.1"/>
    </source>
</evidence>
<dbReference type="PANTHER" id="PTHR46825:SF15">
    <property type="entry name" value="BETA-LACTAMASE-RELATED DOMAIN-CONTAINING PROTEIN"/>
    <property type="match status" value="1"/>
</dbReference>
<dbReference type="Proteomes" id="UP001500359">
    <property type="component" value="Unassembled WGS sequence"/>
</dbReference>
<reference evidence="3" key="1">
    <citation type="journal article" date="2019" name="Int. J. Syst. Evol. Microbiol.">
        <title>The Global Catalogue of Microorganisms (GCM) 10K type strain sequencing project: providing services to taxonomists for standard genome sequencing and annotation.</title>
        <authorList>
            <consortium name="The Broad Institute Genomics Platform"/>
            <consortium name="The Broad Institute Genome Sequencing Center for Infectious Disease"/>
            <person name="Wu L."/>
            <person name="Ma J."/>
        </authorList>
    </citation>
    <scope>NUCLEOTIDE SEQUENCE [LARGE SCALE GENOMIC DNA]</scope>
    <source>
        <strain evidence="3">JCM 15896</strain>
    </source>
</reference>
<sequence length="374" mass="42271">MLISGNLAFASDEGWLYDFAAEVQSQAQSHNLPGYVFIFVRKGQPAKLITYGKTEKYGAKIDRNTVFRLASVSKTFAGVLMAKAVEQSELTWETPILDIVPEYGFNRLQPNPITLGHLMSQSSGFIPNAYDNLIEANYSLKRVLAQLAKLEPLCDPGKCYTYQNALFGVLEDYYANQQSSYASVIDQQLFKPLGMPHASTGKQGLVASPQWAKPHIAITRKKWRKASVQDDYYRYGPAAGVNASIEDMAIWVRAMLGEYPQVVSPNLINTVTTPLVKTKREMRRRKWRKFLNDAHYGIGWRVYDFNGHKLNYHGGWVEGYRADVAFAPDQQVGYAMLMNAESNLINSFTAQFWQAYFNSVEQQRKQEVAKQAGN</sequence>
<protein>
    <recommendedName>
        <fullName evidence="1">Beta-lactamase-related domain-containing protein</fullName>
    </recommendedName>
</protein>
<evidence type="ECO:0000259" key="1">
    <source>
        <dbReference type="Pfam" id="PF00144"/>
    </source>
</evidence>
<keyword evidence="3" id="KW-1185">Reference proteome</keyword>
<dbReference type="Gene3D" id="3.40.710.10">
    <property type="entry name" value="DD-peptidase/beta-lactamase superfamily"/>
    <property type="match status" value="1"/>
</dbReference>